<name>S8AWS0_DACHA</name>
<proteinExistence type="predicted"/>
<keyword evidence="2" id="KW-1185">Reference proteome</keyword>
<gene>
    <name evidence="1" type="ORF">H072_600</name>
</gene>
<dbReference type="OrthoDB" id="5291209at2759"/>
<comment type="caution">
    <text evidence="1">The sequence shown here is derived from an EMBL/GenBank/DDBJ whole genome shotgun (WGS) entry which is preliminary data.</text>
</comment>
<evidence type="ECO:0008006" key="3">
    <source>
        <dbReference type="Google" id="ProtNLM"/>
    </source>
</evidence>
<protein>
    <recommendedName>
        <fullName evidence="3">Peptidase A1 domain-containing protein</fullName>
    </recommendedName>
</protein>
<dbReference type="Proteomes" id="UP000015100">
    <property type="component" value="Unassembled WGS sequence"/>
</dbReference>
<reference evidence="2" key="2">
    <citation type="submission" date="2013-04" db="EMBL/GenBank/DDBJ databases">
        <title>Genomic mechanisms accounting for the adaptation to parasitism in nematode-trapping fungi.</title>
        <authorList>
            <person name="Ahren D.G."/>
        </authorList>
    </citation>
    <scope>NUCLEOTIDE SEQUENCE [LARGE SCALE GENOMIC DNA]</scope>
    <source>
        <strain evidence="2">CBS 200.50</strain>
    </source>
</reference>
<dbReference type="AlphaFoldDB" id="S8AWS0"/>
<dbReference type="eggNOG" id="ENOG502SGW8">
    <property type="taxonomic scope" value="Eukaryota"/>
</dbReference>
<dbReference type="OMA" id="TYMGVGF"/>
<dbReference type="EMBL" id="AQGS01000016">
    <property type="protein sequence ID" value="EPS45421.1"/>
    <property type="molecule type" value="Genomic_DNA"/>
</dbReference>
<evidence type="ECO:0000313" key="2">
    <source>
        <dbReference type="Proteomes" id="UP000015100"/>
    </source>
</evidence>
<sequence>MICRQQPSPSSKVIRKSQLSKASVLAIGFAVAFTPISAIVIPKIHGYPTRIEERATQVDSSDCPSITTDSFQWDSNSCSQSYFSSWAYPIGNWDDPPKVNITIAGVPITATVDTGSTGLVASMDLFPNVNFTKKVEASIAYSSSHWLEEGYEEWIDMTFGPYAMKTKILVKDKEVCCPDFNTTTDGNRCPAAKITKSCVCEKTCENDKTKRNVHADLATRAVSPLPVAYMGIGFGRGVAPISNAFLDTVSFNGQALSLTSGDYCQGYAITHDGIWLGLNSQNTKDFEWTKLQQQDVQGMRDWNTAPMEYHVNDGASTSGTLLVDTGIPNSYFSASPRWETGDSFNVTVPGTSGKYAIRYDTSEGDTSPNPMQPTKFGISSLGGYINSGRKLLNCFDVAYDPIGGNFGYRYLGNAQAAKCSEYVTVAES</sequence>
<accession>S8AWS0</accession>
<reference evidence="1 2" key="1">
    <citation type="journal article" date="2013" name="PLoS Genet.">
        <title>Genomic mechanisms accounting for the adaptation to parasitism in nematode-trapping fungi.</title>
        <authorList>
            <person name="Meerupati T."/>
            <person name="Andersson K.M."/>
            <person name="Friman E."/>
            <person name="Kumar D."/>
            <person name="Tunlid A."/>
            <person name="Ahren D."/>
        </authorList>
    </citation>
    <scope>NUCLEOTIDE SEQUENCE [LARGE SCALE GENOMIC DNA]</scope>
    <source>
        <strain evidence="1 2">CBS 200.50</strain>
    </source>
</reference>
<dbReference type="HOGENOM" id="CLU_644002_0_0_1"/>
<organism evidence="1 2">
    <name type="scientific">Dactylellina haptotyla (strain CBS 200.50)</name>
    <name type="common">Nematode-trapping fungus</name>
    <name type="synonym">Monacrosporium haptotylum</name>
    <dbReference type="NCBI Taxonomy" id="1284197"/>
    <lineage>
        <taxon>Eukaryota</taxon>
        <taxon>Fungi</taxon>
        <taxon>Dikarya</taxon>
        <taxon>Ascomycota</taxon>
        <taxon>Pezizomycotina</taxon>
        <taxon>Orbiliomycetes</taxon>
        <taxon>Orbiliales</taxon>
        <taxon>Orbiliaceae</taxon>
        <taxon>Dactylellina</taxon>
    </lineage>
</organism>
<evidence type="ECO:0000313" key="1">
    <source>
        <dbReference type="EMBL" id="EPS45421.1"/>
    </source>
</evidence>
<dbReference type="STRING" id="1284197.S8AWS0"/>